<gene>
    <name evidence="1" type="ORF">SAMN05421743_10939</name>
</gene>
<name>A0A1H4EF59_9BACI</name>
<evidence type="ECO:0000313" key="2">
    <source>
        <dbReference type="Proteomes" id="UP000198584"/>
    </source>
</evidence>
<organism evidence="1 2">
    <name type="scientific">Thalassobacillus cyri</name>
    <dbReference type="NCBI Taxonomy" id="571932"/>
    <lineage>
        <taxon>Bacteria</taxon>
        <taxon>Bacillati</taxon>
        <taxon>Bacillota</taxon>
        <taxon>Bacilli</taxon>
        <taxon>Bacillales</taxon>
        <taxon>Bacillaceae</taxon>
        <taxon>Thalassobacillus</taxon>
    </lineage>
</organism>
<accession>A0A1H4EF59</accession>
<protein>
    <submittedName>
        <fullName evidence="1">Uncharacterized protein</fullName>
    </submittedName>
</protein>
<dbReference type="RefSeq" id="WP_093045177.1">
    <property type="nucleotide sequence ID" value="NZ_FNQR01000009.1"/>
</dbReference>
<dbReference type="STRING" id="571932.SAMN05421743_10939"/>
<proteinExistence type="predicted"/>
<dbReference type="Proteomes" id="UP000198584">
    <property type="component" value="Unassembled WGS sequence"/>
</dbReference>
<evidence type="ECO:0000313" key="1">
    <source>
        <dbReference type="EMBL" id="SEA83714.1"/>
    </source>
</evidence>
<reference evidence="1 2" key="1">
    <citation type="submission" date="2016-10" db="EMBL/GenBank/DDBJ databases">
        <authorList>
            <person name="de Groot N.N."/>
        </authorList>
    </citation>
    <scope>NUCLEOTIDE SEQUENCE [LARGE SCALE GENOMIC DNA]</scope>
    <source>
        <strain evidence="1 2">CCM7597</strain>
    </source>
</reference>
<dbReference type="OrthoDB" id="2390233at2"/>
<sequence length="85" mass="9752">MEKKESLPLQMECTMLFQANPYMIESISGLERRLGRQEEDLKPVLNILVKQGILQQIGEGTASLYRYKEPVIITDMDIPDKLESP</sequence>
<dbReference type="AlphaFoldDB" id="A0A1H4EF59"/>
<dbReference type="EMBL" id="FNQR01000009">
    <property type="protein sequence ID" value="SEA83714.1"/>
    <property type="molecule type" value="Genomic_DNA"/>
</dbReference>
<keyword evidence="2" id="KW-1185">Reference proteome</keyword>